<proteinExistence type="predicted"/>
<dbReference type="EMBL" id="KN835981">
    <property type="protein sequence ID" value="KIK33270.1"/>
    <property type="molecule type" value="Genomic_DNA"/>
</dbReference>
<reference evidence="1 2" key="1">
    <citation type="submission" date="2014-04" db="EMBL/GenBank/DDBJ databases">
        <authorList>
            <consortium name="DOE Joint Genome Institute"/>
            <person name="Kuo A."/>
            <person name="Ruytinx J."/>
            <person name="Rineau F."/>
            <person name="Colpaert J."/>
            <person name="Kohler A."/>
            <person name="Nagy L.G."/>
            <person name="Floudas D."/>
            <person name="Copeland A."/>
            <person name="Barry K.W."/>
            <person name="Cichocki N."/>
            <person name="Veneault-Fourrey C."/>
            <person name="LaButti K."/>
            <person name="Lindquist E.A."/>
            <person name="Lipzen A."/>
            <person name="Lundell T."/>
            <person name="Morin E."/>
            <person name="Murat C."/>
            <person name="Sun H."/>
            <person name="Tunlid A."/>
            <person name="Henrissat B."/>
            <person name="Grigoriev I.V."/>
            <person name="Hibbett D.S."/>
            <person name="Martin F."/>
            <person name="Nordberg H.P."/>
            <person name="Cantor M.N."/>
            <person name="Hua S.X."/>
        </authorList>
    </citation>
    <scope>NUCLEOTIDE SEQUENCE [LARGE SCALE GENOMIC DNA]</scope>
    <source>
        <strain evidence="1 2">UH-Slu-Lm8-n1</strain>
    </source>
</reference>
<dbReference type="HOGENOM" id="CLU_3033998_0_0_1"/>
<dbReference type="InParanoid" id="A0A0C9Z6W2"/>
<evidence type="ECO:0000313" key="1">
    <source>
        <dbReference type="EMBL" id="KIK33270.1"/>
    </source>
</evidence>
<sequence length="55" mass="5941">MPQIDPKLLSDDNSQAPIPAFDGAIEWKSVSGNDLKNSLPAGLEEFLLTYDSGSF</sequence>
<organism evidence="1 2">
    <name type="scientific">Suillus luteus UH-Slu-Lm8-n1</name>
    <dbReference type="NCBI Taxonomy" id="930992"/>
    <lineage>
        <taxon>Eukaryota</taxon>
        <taxon>Fungi</taxon>
        <taxon>Dikarya</taxon>
        <taxon>Basidiomycota</taxon>
        <taxon>Agaricomycotina</taxon>
        <taxon>Agaricomycetes</taxon>
        <taxon>Agaricomycetidae</taxon>
        <taxon>Boletales</taxon>
        <taxon>Suillineae</taxon>
        <taxon>Suillaceae</taxon>
        <taxon>Suillus</taxon>
    </lineage>
</organism>
<accession>A0A0C9Z6W2</accession>
<dbReference type="OrthoDB" id="10295670at2759"/>
<reference evidence="2" key="2">
    <citation type="submission" date="2015-01" db="EMBL/GenBank/DDBJ databases">
        <title>Evolutionary Origins and Diversification of the Mycorrhizal Mutualists.</title>
        <authorList>
            <consortium name="DOE Joint Genome Institute"/>
            <consortium name="Mycorrhizal Genomics Consortium"/>
            <person name="Kohler A."/>
            <person name="Kuo A."/>
            <person name="Nagy L.G."/>
            <person name="Floudas D."/>
            <person name="Copeland A."/>
            <person name="Barry K.W."/>
            <person name="Cichocki N."/>
            <person name="Veneault-Fourrey C."/>
            <person name="LaButti K."/>
            <person name="Lindquist E.A."/>
            <person name="Lipzen A."/>
            <person name="Lundell T."/>
            <person name="Morin E."/>
            <person name="Murat C."/>
            <person name="Riley R."/>
            <person name="Ohm R."/>
            <person name="Sun H."/>
            <person name="Tunlid A."/>
            <person name="Henrissat B."/>
            <person name="Grigoriev I.V."/>
            <person name="Hibbett D.S."/>
            <person name="Martin F."/>
        </authorList>
    </citation>
    <scope>NUCLEOTIDE SEQUENCE [LARGE SCALE GENOMIC DNA]</scope>
    <source>
        <strain evidence="2">UH-Slu-Lm8-n1</strain>
    </source>
</reference>
<dbReference type="Proteomes" id="UP000054485">
    <property type="component" value="Unassembled WGS sequence"/>
</dbReference>
<dbReference type="AlphaFoldDB" id="A0A0C9Z6W2"/>
<protein>
    <submittedName>
        <fullName evidence="1">Uncharacterized protein</fullName>
    </submittedName>
</protein>
<gene>
    <name evidence="1" type="ORF">CY34DRAFT_813735</name>
</gene>
<evidence type="ECO:0000313" key="2">
    <source>
        <dbReference type="Proteomes" id="UP000054485"/>
    </source>
</evidence>
<keyword evidence="2" id="KW-1185">Reference proteome</keyword>
<name>A0A0C9Z6W2_9AGAM</name>